<comment type="caution">
    <text evidence="2">The sequence shown here is derived from an EMBL/GenBank/DDBJ whole genome shotgun (WGS) entry which is preliminary data.</text>
</comment>
<dbReference type="AlphaFoldDB" id="A0A251XPG9"/>
<evidence type="ECO:0000256" key="1">
    <source>
        <dbReference type="SAM" id="MobiDB-lite"/>
    </source>
</evidence>
<dbReference type="EMBL" id="MDHJ01000001">
    <property type="protein sequence ID" value="OUE07462.1"/>
    <property type="molecule type" value="Genomic_DNA"/>
</dbReference>
<feature type="region of interest" description="Disordered" evidence="1">
    <location>
        <begin position="130"/>
        <end position="155"/>
    </location>
</feature>
<feature type="region of interest" description="Disordered" evidence="1">
    <location>
        <begin position="62"/>
        <end position="114"/>
    </location>
</feature>
<evidence type="ECO:0000313" key="2">
    <source>
        <dbReference type="EMBL" id="OUE07462.1"/>
    </source>
</evidence>
<proteinExistence type="predicted"/>
<sequence length="218" mass="20161">MLPAVPVPANGTASVMGRATPRSGAVQVKGSSTTGTVGSRVGVPGAGVPVVGVGAGVDSTGASTTGAGAPSSGTSVGAGVGAASSTGAGASASGVGVATGASTGASTATGAESTGTVSAWAAGAMARGRITSDAERQAPAAARRNDLPRDAAGVGRVMTSPVVPTAVRAMAVPRPCGSGDALRGPGNAAGRICSLPPTVGIPATRLGKSPAQCDACDS</sequence>
<gene>
    <name evidence="2" type="ORF">CMsap09_00840</name>
</gene>
<feature type="region of interest" description="Disordered" evidence="1">
    <location>
        <begin position="1"/>
        <end position="41"/>
    </location>
</feature>
<protein>
    <submittedName>
        <fullName evidence="2">Uncharacterized protein</fullName>
    </submittedName>
</protein>
<dbReference type="Proteomes" id="UP000195106">
    <property type="component" value="Unassembled WGS sequence"/>
</dbReference>
<evidence type="ECO:0000313" key="3">
    <source>
        <dbReference type="Proteomes" id="UP000195106"/>
    </source>
</evidence>
<name>A0A251XPG9_9MICO</name>
<organism evidence="2 3">
    <name type="scientific">Clavibacter michiganensis</name>
    <dbReference type="NCBI Taxonomy" id="28447"/>
    <lineage>
        <taxon>Bacteria</taxon>
        <taxon>Bacillati</taxon>
        <taxon>Actinomycetota</taxon>
        <taxon>Actinomycetes</taxon>
        <taxon>Micrococcales</taxon>
        <taxon>Microbacteriaceae</taxon>
        <taxon>Clavibacter</taxon>
    </lineage>
</organism>
<reference evidence="2 3" key="1">
    <citation type="submission" date="2016-08" db="EMBL/GenBank/DDBJ databases">
        <title>Genome sequence of Clavibacter michiganensis spp. strain CASJ009.</title>
        <authorList>
            <person name="Thapa S.P."/>
            <person name="Coaker G."/>
        </authorList>
    </citation>
    <scope>NUCLEOTIDE SEQUENCE [LARGE SCALE GENOMIC DNA]</scope>
    <source>
        <strain evidence="2">CASJ009</strain>
    </source>
</reference>
<accession>A0A251XPG9</accession>